<organism evidence="7 8">
    <name type="scientific">Parasediminibacterium paludis</name>
    <dbReference type="NCBI Taxonomy" id="908966"/>
    <lineage>
        <taxon>Bacteria</taxon>
        <taxon>Pseudomonadati</taxon>
        <taxon>Bacteroidota</taxon>
        <taxon>Chitinophagia</taxon>
        <taxon>Chitinophagales</taxon>
        <taxon>Chitinophagaceae</taxon>
        <taxon>Parasediminibacterium</taxon>
    </lineage>
</organism>
<dbReference type="NCBIfam" id="TIGR00071">
    <property type="entry name" value="hisT_truA"/>
    <property type="match status" value="1"/>
</dbReference>
<dbReference type="InterPro" id="IPR020103">
    <property type="entry name" value="PsdUridine_synth_cat_dom_sf"/>
</dbReference>
<dbReference type="InterPro" id="IPR020094">
    <property type="entry name" value="TruA/RsuA/RluB/E/F_N"/>
</dbReference>
<keyword evidence="2 4" id="KW-0819">tRNA processing</keyword>
<evidence type="ECO:0000256" key="1">
    <source>
        <dbReference type="ARBA" id="ARBA00009375"/>
    </source>
</evidence>
<dbReference type="PANTHER" id="PTHR11142">
    <property type="entry name" value="PSEUDOURIDYLATE SYNTHASE"/>
    <property type="match status" value="1"/>
</dbReference>
<evidence type="ECO:0000256" key="5">
    <source>
        <dbReference type="RuleBase" id="RU003792"/>
    </source>
</evidence>
<comment type="function">
    <text evidence="4">Formation of pseudouridine at positions 38, 39 and 40 in the anticodon stem and loop of transfer RNAs.</text>
</comment>
<dbReference type="InterPro" id="IPR020095">
    <property type="entry name" value="PsdUridine_synth_TruA_C"/>
</dbReference>
<dbReference type="RefSeq" id="WP_379012086.1">
    <property type="nucleotide sequence ID" value="NZ_JBHSDC010000002.1"/>
</dbReference>
<comment type="similarity">
    <text evidence="1 4 5">Belongs to the tRNA pseudouridine synthase TruA family.</text>
</comment>
<dbReference type="EC" id="5.4.99.12" evidence="4"/>
<dbReference type="PANTHER" id="PTHR11142:SF0">
    <property type="entry name" value="TRNA PSEUDOURIDINE SYNTHASE-LIKE 1"/>
    <property type="match status" value="1"/>
</dbReference>
<evidence type="ECO:0000313" key="7">
    <source>
        <dbReference type="EMBL" id="MFC4230724.1"/>
    </source>
</evidence>
<dbReference type="SUPFAM" id="SSF55120">
    <property type="entry name" value="Pseudouridine synthase"/>
    <property type="match status" value="1"/>
</dbReference>
<comment type="catalytic activity">
    <reaction evidence="4 5">
        <text>uridine(38/39/40) in tRNA = pseudouridine(38/39/40) in tRNA</text>
        <dbReference type="Rhea" id="RHEA:22376"/>
        <dbReference type="Rhea" id="RHEA-COMP:10085"/>
        <dbReference type="Rhea" id="RHEA-COMP:10087"/>
        <dbReference type="ChEBI" id="CHEBI:65314"/>
        <dbReference type="ChEBI" id="CHEBI:65315"/>
        <dbReference type="EC" id="5.4.99.12"/>
    </reaction>
</comment>
<dbReference type="Gene3D" id="3.30.70.580">
    <property type="entry name" value="Pseudouridine synthase I, catalytic domain, N-terminal subdomain"/>
    <property type="match status" value="1"/>
</dbReference>
<dbReference type="HAMAP" id="MF_00171">
    <property type="entry name" value="TruA"/>
    <property type="match status" value="1"/>
</dbReference>
<dbReference type="CDD" id="cd02570">
    <property type="entry name" value="PseudoU_synth_EcTruA"/>
    <property type="match status" value="1"/>
</dbReference>
<dbReference type="InterPro" id="IPR001406">
    <property type="entry name" value="PsdUridine_synth_TruA"/>
</dbReference>
<dbReference type="GO" id="GO:0160147">
    <property type="term" value="F:tRNA pseudouridine(38-40) synthase activity"/>
    <property type="evidence" value="ECO:0007669"/>
    <property type="project" value="UniProtKB-EC"/>
</dbReference>
<comment type="caution">
    <text evidence="4">Lacks conserved residue(s) required for the propagation of feature annotation.</text>
</comment>
<reference evidence="8" key="1">
    <citation type="journal article" date="2019" name="Int. J. Syst. Evol. Microbiol.">
        <title>The Global Catalogue of Microorganisms (GCM) 10K type strain sequencing project: providing services to taxonomists for standard genome sequencing and annotation.</title>
        <authorList>
            <consortium name="The Broad Institute Genomics Platform"/>
            <consortium name="The Broad Institute Genome Sequencing Center for Infectious Disease"/>
            <person name="Wu L."/>
            <person name="Ma J."/>
        </authorList>
    </citation>
    <scope>NUCLEOTIDE SEQUENCE [LARGE SCALE GENOMIC DNA]</scope>
    <source>
        <strain evidence="8">CECT 8010</strain>
    </source>
</reference>
<feature type="domain" description="Pseudouridine synthase I TruA alpha/beta" evidence="6">
    <location>
        <begin position="8"/>
        <end position="101"/>
    </location>
</feature>
<name>A0ABV8PRH5_9BACT</name>
<dbReference type="Gene3D" id="3.30.70.660">
    <property type="entry name" value="Pseudouridine synthase I, catalytic domain, C-terminal subdomain"/>
    <property type="match status" value="1"/>
</dbReference>
<dbReference type="Proteomes" id="UP001595906">
    <property type="component" value="Unassembled WGS sequence"/>
</dbReference>
<evidence type="ECO:0000256" key="2">
    <source>
        <dbReference type="ARBA" id="ARBA00022694"/>
    </source>
</evidence>
<dbReference type="PIRSF" id="PIRSF001430">
    <property type="entry name" value="tRNA_psdUrid_synth"/>
    <property type="match status" value="1"/>
</dbReference>
<comment type="caution">
    <text evidence="7">The sequence shown here is derived from an EMBL/GenBank/DDBJ whole genome shotgun (WGS) entry which is preliminary data.</text>
</comment>
<dbReference type="InterPro" id="IPR020097">
    <property type="entry name" value="PsdUridine_synth_TruA_a/b_dom"/>
</dbReference>
<feature type="binding site" evidence="4">
    <location>
        <position position="108"/>
    </location>
    <ligand>
        <name>substrate</name>
    </ligand>
</feature>
<keyword evidence="3 4" id="KW-0413">Isomerase</keyword>
<evidence type="ECO:0000259" key="6">
    <source>
        <dbReference type="Pfam" id="PF01416"/>
    </source>
</evidence>
<sequence length="248" mass="28424">MPRYFIEVAYKGTHYSGFQVQQNAITIQSVVEDALQIFYRQPLQLTCSSRTDAGVHALQNFYHVDTDLPLDKKVYNLNALLPNDVVIKNIAQVKDNVHARFSGEAREYKYFITQDKNPFLEETAWRYVFPLDIEILNACAAVLFEYQDFTSFSKKHTQVNNFNCDIMLSQWIYENDCLVFNVKANRFLRGMVRGLVGTMLLAGRGTISVADFRNIIEAKDCTKANFSTPAHGLFLVKVTYPDDIYTLA</sequence>
<comment type="subunit">
    <text evidence="4">Homodimer.</text>
</comment>
<proteinExistence type="inferred from homology"/>
<evidence type="ECO:0000313" key="8">
    <source>
        <dbReference type="Proteomes" id="UP001595906"/>
    </source>
</evidence>
<evidence type="ECO:0000256" key="4">
    <source>
        <dbReference type="HAMAP-Rule" id="MF_00171"/>
    </source>
</evidence>
<dbReference type="Pfam" id="PF01416">
    <property type="entry name" value="PseudoU_synth_1"/>
    <property type="match status" value="2"/>
</dbReference>
<accession>A0ABV8PRH5</accession>
<gene>
    <name evidence="4 7" type="primary">truA</name>
    <name evidence="7" type="ORF">ACFOW1_02405</name>
</gene>
<evidence type="ECO:0000256" key="3">
    <source>
        <dbReference type="ARBA" id="ARBA00023235"/>
    </source>
</evidence>
<keyword evidence="8" id="KW-1185">Reference proteome</keyword>
<protein>
    <recommendedName>
        <fullName evidence="4">tRNA pseudouridine synthase A</fullName>
        <ecNumber evidence="4">5.4.99.12</ecNumber>
    </recommendedName>
    <alternativeName>
        <fullName evidence="4">tRNA pseudouridine(38-40) synthase</fullName>
    </alternativeName>
    <alternativeName>
        <fullName evidence="4">tRNA pseudouridylate synthase I</fullName>
    </alternativeName>
    <alternativeName>
        <fullName evidence="4">tRNA-uridine isomerase I</fullName>
    </alternativeName>
</protein>
<feature type="domain" description="Pseudouridine synthase I TruA alpha/beta" evidence="6">
    <location>
        <begin position="147"/>
        <end position="241"/>
    </location>
</feature>
<feature type="active site" description="Nucleophile" evidence="4">
    <location>
        <position position="52"/>
    </location>
</feature>
<dbReference type="EMBL" id="JBHSDC010000002">
    <property type="protein sequence ID" value="MFC4230724.1"/>
    <property type="molecule type" value="Genomic_DNA"/>
</dbReference>